<evidence type="ECO:0008006" key="4">
    <source>
        <dbReference type="Google" id="ProtNLM"/>
    </source>
</evidence>
<reference evidence="2" key="1">
    <citation type="journal article" date="2014" name="Int. J. Syst. Evol. Microbiol.">
        <title>Complete genome sequence of Corynebacterium casei LMG S-19264T (=DSM 44701T), isolated from a smear-ripened cheese.</title>
        <authorList>
            <consortium name="US DOE Joint Genome Institute (JGI-PGF)"/>
            <person name="Walter F."/>
            <person name="Albersmeier A."/>
            <person name="Kalinowski J."/>
            <person name="Ruckert C."/>
        </authorList>
    </citation>
    <scope>NUCLEOTIDE SEQUENCE</scope>
    <source>
        <strain evidence="2">JCM 3090</strain>
    </source>
</reference>
<dbReference type="Pfam" id="PF09954">
    <property type="entry name" value="DUF2188"/>
    <property type="match status" value="1"/>
</dbReference>
<feature type="compositionally biased region" description="Basic and acidic residues" evidence="1">
    <location>
        <begin position="91"/>
        <end position="100"/>
    </location>
</feature>
<feature type="compositionally biased region" description="Polar residues" evidence="1">
    <location>
        <begin position="79"/>
        <end position="90"/>
    </location>
</feature>
<accession>A0A8J3B6W7</accession>
<proteinExistence type="predicted"/>
<dbReference type="EMBL" id="BMQB01000003">
    <property type="protein sequence ID" value="GGJ89695.1"/>
    <property type="molecule type" value="Genomic_DNA"/>
</dbReference>
<dbReference type="Proteomes" id="UP000649739">
    <property type="component" value="Unassembled WGS sequence"/>
</dbReference>
<reference evidence="2" key="2">
    <citation type="submission" date="2020-09" db="EMBL/GenBank/DDBJ databases">
        <authorList>
            <person name="Sun Q."/>
            <person name="Ohkuma M."/>
        </authorList>
    </citation>
    <scope>NUCLEOTIDE SEQUENCE</scope>
    <source>
        <strain evidence="2">JCM 3090</strain>
    </source>
</reference>
<keyword evidence="3" id="KW-1185">Reference proteome</keyword>
<name>A0A8J3B6W7_9ACTN</name>
<sequence length="100" mass="10726">MVGASREAGNRIDAGSTGEERSQTMAEGDIHTSKDGDRWVNKAEGNTRASNTAATKAEAQAEGRQMAIDRGVEHVIHNQDGTIGSRNTYPRSRDPRSSKG</sequence>
<dbReference type="InterPro" id="IPR018691">
    <property type="entry name" value="DUF2188"/>
</dbReference>
<dbReference type="AlphaFoldDB" id="A0A8J3B6W7"/>
<evidence type="ECO:0000313" key="2">
    <source>
        <dbReference type="EMBL" id="GGJ89695.1"/>
    </source>
</evidence>
<comment type="caution">
    <text evidence="2">The sequence shown here is derived from an EMBL/GenBank/DDBJ whole genome shotgun (WGS) entry which is preliminary data.</text>
</comment>
<evidence type="ECO:0000313" key="3">
    <source>
        <dbReference type="Proteomes" id="UP000649739"/>
    </source>
</evidence>
<protein>
    <recommendedName>
        <fullName evidence="4">DUF2188 domain-containing protein</fullName>
    </recommendedName>
</protein>
<gene>
    <name evidence="2" type="ORF">GCM10010123_19360</name>
</gene>
<organism evidence="2 3">
    <name type="scientific">Pilimelia anulata</name>
    <dbReference type="NCBI Taxonomy" id="53371"/>
    <lineage>
        <taxon>Bacteria</taxon>
        <taxon>Bacillati</taxon>
        <taxon>Actinomycetota</taxon>
        <taxon>Actinomycetes</taxon>
        <taxon>Micromonosporales</taxon>
        <taxon>Micromonosporaceae</taxon>
        <taxon>Pilimelia</taxon>
    </lineage>
</organism>
<evidence type="ECO:0000256" key="1">
    <source>
        <dbReference type="SAM" id="MobiDB-lite"/>
    </source>
</evidence>
<feature type="compositionally biased region" description="Basic and acidic residues" evidence="1">
    <location>
        <begin position="18"/>
        <end position="41"/>
    </location>
</feature>
<feature type="region of interest" description="Disordered" evidence="1">
    <location>
        <begin position="1"/>
        <end position="100"/>
    </location>
</feature>